<protein>
    <submittedName>
        <fullName evidence="5">Aldehyde oxidase GLOX</fullName>
    </submittedName>
</protein>
<keyword evidence="1 2" id="KW-0732">Signal</keyword>
<dbReference type="Proteomes" id="UP000634136">
    <property type="component" value="Unassembled WGS sequence"/>
</dbReference>
<dbReference type="InterPro" id="IPR009880">
    <property type="entry name" value="Glyoxal_oxidase_N"/>
</dbReference>
<dbReference type="InterPro" id="IPR013783">
    <property type="entry name" value="Ig-like_fold"/>
</dbReference>
<dbReference type="InterPro" id="IPR037293">
    <property type="entry name" value="Gal_Oxidase_central_sf"/>
</dbReference>
<dbReference type="InterPro" id="IPR011043">
    <property type="entry name" value="Gal_Oxase/kelch_b-propeller"/>
</dbReference>
<evidence type="ECO:0000313" key="6">
    <source>
        <dbReference type="Proteomes" id="UP000634136"/>
    </source>
</evidence>
<reference evidence="5" key="1">
    <citation type="submission" date="2020-09" db="EMBL/GenBank/DDBJ databases">
        <title>Genome-Enabled Discovery of Anthraquinone Biosynthesis in Senna tora.</title>
        <authorList>
            <person name="Kang S.-H."/>
            <person name="Pandey R.P."/>
            <person name="Lee C.-M."/>
            <person name="Sim J.-S."/>
            <person name="Jeong J.-T."/>
            <person name="Choi B.-S."/>
            <person name="Jung M."/>
            <person name="Ginzburg D."/>
            <person name="Zhao K."/>
            <person name="Won S.Y."/>
            <person name="Oh T.-J."/>
            <person name="Yu Y."/>
            <person name="Kim N.-H."/>
            <person name="Lee O.R."/>
            <person name="Lee T.-H."/>
            <person name="Bashyal P."/>
            <person name="Kim T.-S."/>
            <person name="Lee W.-H."/>
            <person name="Kawkins C."/>
            <person name="Kim C.-K."/>
            <person name="Kim J.S."/>
            <person name="Ahn B.O."/>
            <person name="Rhee S.Y."/>
            <person name="Sohng J.K."/>
        </authorList>
    </citation>
    <scope>NUCLEOTIDE SEQUENCE</scope>
    <source>
        <tissue evidence="5">Leaf</tissue>
    </source>
</reference>
<feature type="domain" description="Glyoxal oxidase N-terminal" evidence="3">
    <location>
        <begin position="49"/>
        <end position="436"/>
    </location>
</feature>
<dbReference type="SUPFAM" id="SSF81296">
    <property type="entry name" value="E set domains"/>
    <property type="match status" value="1"/>
</dbReference>
<dbReference type="PANTHER" id="PTHR32208:SF71">
    <property type="entry name" value="GLYOXAL OXIDASE-RELATED PROTEIN"/>
    <property type="match status" value="1"/>
</dbReference>
<evidence type="ECO:0000259" key="3">
    <source>
        <dbReference type="Pfam" id="PF07250"/>
    </source>
</evidence>
<evidence type="ECO:0000259" key="4">
    <source>
        <dbReference type="Pfam" id="PF09118"/>
    </source>
</evidence>
<gene>
    <name evidence="5" type="ORF">G2W53_023307</name>
</gene>
<organism evidence="5 6">
    <name type="scientific">Senna tora</name>
    <dbReference type="NCBI Taxonomy" id="362788"/>
    <lineage>
        <taxon>Eukaryota</taxon>
        <taxon>Viridiplantae</taxon>
        <taxon>Streptophyta</taxon>
        <taxon>Embryophyta</taxon>
        <taxon>Tracheophyta</taxon>
        <taxon>Spermatophyta</taxon>
        <taxon>Magnoliopsida</taxon>
        <taxon>eudicotyledons</taxon>
        <taxon>Gunneridae</taxon>
        <taxon>Pentapetalae</taxon>
        <taxon>rosids</taxon>
        <taxon>fabids</taxon>
        <taxon>Fabales</taxon>
        <taxon>Fabaceae</taxon>
        <taxon>Caesalpinioideae</taxon>
        <taxon>Cassia clade</taxon>
        <taxon>Senna</taxon>
    </lineage>
</organism>
<feature type="domain" description="Galactose oxidase-like Early set" evidence="4">
    <location>
        <begin position="449"/>
        <end position="549"/>
    </location>
</feature>
<accession>A0A834WCT4</accession>
<evidence type="ECO:0000313" key="5">
    <source>
        <dbReference type="EMBL" id="KAF7817852.1"/>
    </source>
</evidence>
<proteinExistence type="predicted"/>
<feature type="chain" id="PRO_5032640320" evidence="2">
    <location>
        <begin position="25"/>
        <end position="551"/>
    </location>
</feature>
<dbReference type="Pfam" id="PF07250">
    <property type="entry name" value="Glyoxal_oxid_N"/>
    <property type="match status" value="1"/>
</dbReference>
<dbReference type="Pfam" id="PF09118">
    <property type="entry name" value="GO-like_E_set"/>
    <property type="match status" value="1"/>
</dbReference>
<name>A0A834WCT4_9FABA</name>
<dbReference type="CDD" id="cd02851">
    <property type="entry name" value="E_set_GO_C"/>
    <property type="match status" value="1"/>
</dbReference>
<dbReference type="Gene3D" id="2.60.40.10">
    <property type="entry name" value="Immunoglobulins"/>
    <property type="match status" value="1"/>
</dbReference>
<dbReference type="InterPro" id="IPR014756">
    <property type="entry name" value="Ig_E-set"/>
</dbReference>
<keyword evidence="6" id="KW-1185">Reference proteome</keyword>
<dbReference type="EMBL" id="JAAIUW010000008">
    <property type="protein sequence ID" value="KAF7817852.1"/>
    <property type="molecule type" value="Genomic_DNA"/>
</dbReference>
<dbReference type="AlphaFoldDB" id="A0A834WCT4"/>
<dbReference type="InterPro" id="IPR015202">
    <property type="entry name" value="GO-like_E_set"/>
</dbReference>
<dbReference type="OrthoDB" id="2019572at2759"/>
<dbReference type="PANTHER" id="PTHR32208">
    <property type="entry name" value="SECRETED PROTEIN-RELATED"/>
    <property type="match status" value="1"/>
</dbReference>
<comment type="caution">
    <text evidence="5">The sequence shown here is derived from an EMBL/GenBank/DDBJ whole genome shotgun (WGS) entry which is preliminary data.</text>
</comment>
<dbReference type="Gene3D" id="2.130.10.80">
    <property type="entry name" value="Galactose oxidase/kelch, beta-propeller"/>
    <property type="match status" value="1"/>
</dbReference>
<evidence type="ECO:0000256" key="2">
    <source>
        <dbReference type="SAM" id="SignalP"/>
    </source>
</evidence>
<feature type="signal peptide" evidence="2">
    <location>
        <begin position="1"/>
        <end position="24"/>
    </location>
</feature>
<dbReference type="SUPFAM" id="SSF50965">
    <property type="entry name" value="Galactose oxidase, central domain"/>
    <property type="match status" value="1"/>
</dbReference>
<evidence type="ECO:0000256" key="1">
    <source>
        <dbReference type="ARBA" id="ARBA00022729"/>
    </source>
</evidence>
<sequence length="551" mass="61432">MNALTFLIRIILASFLNFQARVASQFVPPNFGEEGAWQLLQENIGISAMHMQLLRNDKVIMFDRTDFGPSNLSLPGGRCRMDPSDSALTVDCTAHSILYDIPSNTFRPLMVETDTWCSSGSVLPNGTLVQSGGFNDGELRIRMFTPCWDQGCDWLEFPNYLLERRWYSTNQILPDGRIIVVGGRKQFNYEFYPRNPTNNLTQAFFLTFLQETTDPSENNLYPFLHLLPDGNLFIFANTRSILFDYNQNLVLKEFPRIPGEDPRNYPSTGSSVLLPLDDNKPCTEAEIMICGGAPQASFKQAQQGTFIQALTTCGRIKPTDPNPTWVMETMPMPRVMGDMLLLPTGDVIIINGVASGTAGWNHGRQAVLSPLVYHPSTRQFTMMSSASRPRVYHSSAVLLSDGRVLVGGSNPHMKYNFSSGVEFPTDLSLEAFSPPYLSPEFNEVRGRITSTTCNSFLGYRMVCDITFTVRNYMSAREVSVRLVAPSFTTHSFAMNQRMVVLNLVGVTHVGAHTYYATVVGPSSPQIAPPGFYLLFLLHAGIPTTATWLQLL</sequence>